<feature type="transmembrane region" description="Helical" evidence="6">
    <location>
        <begin position="20"/>
        <end position="40"/>
    </location>
</feature>
<sequence>MTDTAAPAAAPRAPALAGRVKAAAILFVLFALFPPIVTAAGDPFLVLIGTRILAYAIAAMALDLILGYGAMVSFGHAAYLGFGTYAVAILSSYGVSDILLQMLGAVLISALFALVTGAISLRTKGVYFIMITLAFGQMAFFFFISLSAYGGDDGYGLSQRSTLFGTQVLENDLALFYATLAVLIGLFALCHRIVGSRFGRVLTGIRENPTRMEAIGYSPFRFQLTAFVISGCMTSVAGVLLANQAEFVSPAFMSWHRSGELIVMVVLGGIGTLAGAIGGAVAALVLEEVLGMATDHWRLWFGVFLVLMVLFSPRGITGLVEQIRRRK</sequence>
<keyword evidence="4 6" id="KW-1133">Transmembrane helix</keyword>
<feature type="transmembrane region" description="Helical" evidence="6">
    <location>
        <begin position="102"/>
        <end position="121"/>
    </location>
</feature>
<keyword evidence="8" id="KW-1185">Reference proteome</keyword>
<dbReference type="GO" id="GO:0005886">
    <property type="term" value="C:plasma membrane"/>
    <property type="evidence" value="ECO:0007669"/>
    <property type="project" value="UniProtKB-SubCell"/>
</dbReference>
<feature type="transmembrane region" description="Helical" evidence="6">
    <location>
        <begin position="261"/>
        <end position="285"/>
    </location>
</feature>
<dbReference type="PANTHER" id="PTHR30482">
    <property type="entry name" value="HIGH-AFFINITY BRANCHED-CHAIN AMINO ACID TRANSPORT SYSTEM PERMEASE"/>
    <property type="match status" value="1"/>
</dbReference>
<evidence type="ECO:0000313" key="8">
    <source>
        <dbReference type="Proteomes" id="UP000325289"/>
    </source>
</evidence>
<dbReference type="RefSeq" id="WP_149756400.1">
    <property type="nucleotide sequence ID" value="NZ_FOMS01000008.1"/>
</dbReference>
<feature type="transmembrane region" description="Helical" evidence="6">
    <location>
        <begin position="127"/>
        <end position="152"/>
    </location>
</feature>
<name>A0A1I1ZB76_9RHOB</name>
<evidence type="ECO:0000256" key="6">
    <source>
        <dbReference type="SAM" id="Phobius"/>
    </source>
</evidence>
<evidence type="ECO:0000313" key="7">
    <source>
        <dbReference type="EMBL" id="SFE27783.1"/>
    </source>
</evidence>
<keyword evidence="5 6" id="KW-0472">Membrane</keyword>
<dbReference type="CDD" id="cd06581">
    <property type="entry name" value="TM_PBP1_LivM_like"/>
    <property type="match status" value="1"/>
</dbReference>
<feature type="transmembrane region" description="Helical" evidence="6">
    <location>
        <begin position="173"/>
        <end position="194"/>
    </location>
</feature>
<evidence type="ECO:0000256" key="5">
    <source>
        <dbReference type="ARBA" id="ARBA00023136"/>
    </source>
</evidence>
<comment type="subcellular location">
    <subcellularLocation>
        <location evidence="1">Cell membrane</location>
        <topology evidence="1">Multi-pass membrane protein</topology>
    </subcellularLocation>
</comment>
<gene>
    <name evidence="7" type="ORF">SAMN04515678_10839</name>
</gene>
<dbReference type="Proteomes" id="UP000325289">
    <property type="component" value="Unassembled WGS sequence"/>
</dbReference>
<keyword evidence="3 6" id="KW-0812">Transmembrane</keyword>
<evidence type="ECO:0000256" key="2">
    <source>
        <dbReference type="ARBA" id="ARBA00022475"/>
    </source>
</evidence>
<evidence type="ECO:0000256" key="1">
    <source>
        <dbReference type="ARBA" id="ARBA00004651"/>
    </source>
</evidence>
<dbReference type="InterPro" id="IPR001851">
    <property type="entry name" value="ABC_transp_permease"/>
</dbReference>
<proteinExistence type="predicted"/>
<keyword evidence="2" id="KW-1003">Cell membrane</keyword>
<dbReference type="AlphaFoldDB" id="A0A1I1ZB76"/>
<dbReference type="OrthoDB" id="9804361at2"/>
<evidence type="ECO:0000256" key="4">
    <source>
        <dbReference type="ARBA" id="ARBA00022989"/>
    </source>
</evidence>
<reference evidence="7 8" key="1">
    <citation type="submission" date="2016-10" db="EMBL/GenBank/DDBJ databases">
        <authorList>
            <person name="Varghese N."/>
            <person name="Submissions S."/>
        </authorList>
    </citation>
    <scope>NUCLEOTIDE SEQUENCE [LARGE SCALE GENOMIC DNA]</scope>
    <source>
        <strain evidence="8">YIM D21,KCTC 23444,ACCC 10710</strain>
    </source>
</reference>
<evidence type="ECO:0000256" key="3">
    <source>
        <dbReference type="ARBA" id="ARBA00022692"/>
    </source>
</evidence>
<dbReference type="InterPro" id="IPR043428">
    <property type="entry name" value="LivM-like"/>
</dbReference>
<dbReference type="GO" id="GO:0015658">
    <property type="term" value="F:branched-chain amino acid transmembrane transporter activity"/>
    <property type="evidence" value="ECO:0007669"/>
    <property type="project" value="InterPro"/>
</dbReference>
<dbReference type="Pfam" id="PF02653">
    <property type="entry name" value="BPD_transp_2"/>
    <property type="match status" value="1"/>
</dbReference>
<accession>A0A1I1ZB76</accession>
<feature type="transmembrane region" description="Helical" evidence="6">
    <location>
        <begin position="297"/>
        <end position="320"/>
    </location>
</feature>
<feature type="transmembrane region" description="Helical" evidence="6">
    <location>
        <begin position="77"/>
        <end position="95"/>
    </location>
</feature>
<dbReference type="EMBL" id="FOMS01000008">
    <property type="protein sequence ID" value="SFE27783.1"/>
    <property type="molecule type" value="Genomic_DNA"/>
</dbReference>
<feature type="transmembrane region" description="Helical" evidence="6">
    <location>
        <begin position="52"/>
        <end position="71"/>
    </location>
</feature>
<organism evidence="7 8">
    <name type="scientific">Roseivivax sediminis</name>
    <dbReference type="NCBI Taxonomy" id="936889"/>
    <lineage>
        <taxon>Bacteria</taxon>
        <taxon>Pseudomonadati</taxon>
        <taxon>Pseudomonadota</taxon>
        <taxon>Alphaproteobacteria</taxon>
        <taxon>Rhodobacterales</taxon>
        <taxon>Roseobacteraceae</taxon>
        <taxon>Roseivivax</taxon>
    </lineage>
</organism>
<protein>
    <submittedName>
        <fullName evidence="7">Amino acid/amide ABC transporter membrane protein 2, HAAT family</fullName>
    </submittedName>
</protein>
<dbReference type="PANTHER" id="PTHR30482:SF17">
    <property type="entry name" value="ABC TRANSPORTER ATP-BINDING PROTEIN"/>
    <property type="match status" value="1"/>
</dbReference>